<evidence type="ECO:0000259" key="8">
    <source>
        <dbReference type="PROSITE" id="PS50003"/>
    </source>
</evidence>
<name>A0A8H6KXZ7_9PEZI</name>
<keyword evidence="3 6" id="KW-0442">Lipid degradation</keyword>
<keyword evidence="5" id="KW-0807">Transducer</keyword>
<dbReference type="CDD" id="cd13360">
    <property type="entry name" value="PH_PLC_fungal"/>
    <property type="match status" value="1"/>
</dbReference>
<dbReference type="InterPro" id="IPR011992">
    <property type="entry name" value="EF-hand-dom_pair"/>
</dbReference>
<accession>A0A8H6KXZ7</accession>
<dbReference type="InterPro" id="IPR002048">
    <property type="entry name" value="EF_hand_dom"/>
</dbReference>
<dbReference type="Pfam" id="PF00168">
    <property type="entry name" value="C2"/>
    <property type="match status" value="1"/>
</dbReference>
<dbReference type="OrthoDB" id="269822at2759"/>
<evidence type="ECO:0000256" key="4">
    <source>
        <dbReference type="ARBA" id="ARBA00023098"/>
    </source>
</evidence>
<dbReference type="PROSITE" id="PS50004">
    <property type="entry name" value="C2"/>
    <property type="match status" value="1"/>
</dbReference>
<dbReference type="GO" id="GO:0051209">
    <property type="term" value="P:release of sequestered calcium ion into cytosol"/>
    <property type="evidence" value="ECO:0007669"/>
    <property type="project" value="TreeGrafter"/>
</dbReference>
<dbReference type="SUPFAM" id="SSF50729">
    <property type="entry name" value="PH domain-like"/>
    <property type="match status" value="1"/>
</dbReference>
<dbReference type="Pfam" id="PF00387">
    <property type="entry name" value="PI-PLC-Y"/>
    <property type="match status" value="1"/>
</dbReference>
<dbReference type="Pfam" id="PF00388">
    <property type="entry name" value="PI-PLC-X"/>
    <property type="match status" value="1"/>
</dbReference>
<dbReference type="PROSITE" id="PS50003">
    <property type="entry name" value="PH_DOMAIN"/>
    <property type="match status" value="1"/>
</dbReference>
<evidence type="ECO:0000256" key="2">
    <source>
        <dbReference type="ARBA" id="ARBA00022801"/>
    </source>
</evidence>
<dbReference type="CDD" id="cd08598">
    <property type="entry name" value="PI-PLC1c_yeast"/>
    <property type="match status" value="1"/>
</dbReference>
<dbReference type="Proteomes" id="UP000639643">
    <property type="component" value="Unassembled WGS sequence"/>
</dbReference>
<dbReference type="PROSITE" id="PS50008">
    <property type="entry name" value="PIPLC_Y_DOMAIN"/>
    <property type="match status" value="1"/>
</dbReference>
<evidence type="ECO:0000313" key="13">
    <source>
        <dbReference type="Proteomes" id="UP000639643"/>
    </source>
</evidence>
<dbReference type="InterPro" id="IPR011993">
    <property type="entry name" value="PH-like_dom_sf"/>
</dbReference>
<evidence type="ECO:0000259" key="10">
    <source>
        <dbReference type="PROSITE" id="PS50008"/>
    </source>
</evidence>
<feature type="compositionally biased region" description="Polar residues" evidence="7">
    <location>
        <begin position="35"/>
        <end position="45"/>
    </location>
</feature>
<feature type="domain" description="PH" evidence="8">
    <location>
        <begin position="254"/>
        <end position="364"/>
    </location>
</feature>
<dbReference type="PANTHER" id="PTHR10336">
    <property type="entry name" value="PHOSPHOINOSITIDE-SPECIFIC PHOSPHOLIPASE C FAMILY PROTEIN"/>
    <property type="match status" value="1"/>
</dbReference>
<feature type="domain" description="C2" evidence="9">
    <location>
        <begin position="914"/>
        <end position="1066"/>
    </location>
</feature>
<dbReference type="Gene3D" id="2.30.29.30">
    <property type="entry name" value="Pleckstrin-homology domain (PH domain)/Phosphotyrosine-binding domain (PTB)"/>
    <property type="match status" value="1"/>
</dbReference>
<feature type="compositionally biased region" description="Polar residues" evidence="7">
    <location>
        <begin position="1"/>
        <end position="15"/>
    </location>
</feature>
<evidence type="ECO:0000256" key="5">
    <source>
        <dbReference type="ARBA" id="ARBA00023224"/>
    </source>
</evidence>
<feature type="region of interest" description="Disordered" evidence="7">
    <location>
        <begin position="1"/>
        <end position="99"/>
    </location>
</feature>
<dbReference type="EC" id="3.1.4.11" evidence="1 6"/>
<dbReference type="PRINTS" id="PR00390">
    <property type="entry name" value="PHPHLIPASEC"/>
</dbReference>
<dbReference type="PROSITE" id="PS50007">
    <property type="entry name" value="PIPLC_X_DOMAIN"/>
    <property type="match status" value="1"/>
</dbReference>
<feature type="region of interest" description="Disordered" evidence="7">
    <location>
        <begin position="1094"/>
        <end position="1140"/>
    </location>
</feature>
<keyword evidence="2 6" id="KW-0378">Hydrolase</keyword>
<dbReference type="SUPFAM" id="SSF47473">
    <property type="entry name" value="EF-hand"/>
    <property type="match status" value="1"/>
</dbReference>
<dbReference type="GO" id="GO:0005509">
    <property type="term" value="F:calcium ion binding"/>
    <property type="evidence" value="ECO:0007669"/>
    <property type="project" value="InterPro"/>
</dbReference>
<dbReference type="Gene3D" id="1.10.238.10">
    <property type="entry name" value="EF-hand"/>
    <property type="match status" value="1"/>
</dbReference>
<dbReference type="InterPro" id="IPR000909">
    <property type="entry name" value="PLipase_C_PInositol-sp_X_dom"/>
</dbReference>
<keyword evidence="4 6" id="KW-0443">Lipid metabolism</keyword>
<dbReference type="PROSITE" id="PS50222">
    <property type="entry name" value="EF_HAND_2"/>
    <property type="match status" value="1"/>
</dbReference>
<feature type="region of interest" description="Disordered" evidence="7">
    <location>
        <begin position="674"/>
        <end position="794"/>
    </location>
</feature>
<evidence type="ECO:0000256" key="3">
    <source>
        <dbReference type="ARBA" id="ARBA00022963"/>
    </source>
</evidence>
<dbReference type="InterPro" id="IPR000008">
    <property type="entry name" value="C2_dom"/>
</dbReference>
<keyword evidence="13" id="KW-1185">Reference proteome</keyword>
<evidence type="ECO:0000256" key="1">
    <source>
        <dbReference type="ARBA" id="ARBA00012368"/>
    </source>
</evidence>
<feature type="compositionally biased region" description="Low complexity" evidence="7">
    <location>
        <begin position="733"/>
        <end position="750"/>
    </location>
</feature>
<dbReference type="SUPFAM" id="SSF49562">
    <property type="entry name" value="C2 domain (Calcium/lipid-binding domain, CaLB)"/>
    <property type="match status" value="1"/>
</dbReference>
<feature type="compositionally biased region" description="Polar residues" evidence="7">
    <location>
        <begin position="1116"/>
        <end position="1128"/>
    </location>
</feature>
<feature type="compositionally biased region" description="Low complexity" evidence="7">
    <location>
        <begin position="675"/>
        <end position="686"/>
    </location>
</feature>
<reference evidence="12" key="1">
    <citation type="journal article" date="2020" name="Phytopathology">
        <title>Genome Sequence Resources of Colletotrichum truncatum, C. plurivorum, C. musicola, and C. sojae: Four Species Pathogenic to Soybean (Glycine max).</title>
        <authorList>
            <person name="Rogerio F."/>
            <person name="Boufleur T.R."/>
            <person name="Ciampi-Guillardi M."/>
            <person name="Sukno S.A."/>
            <person name="Thon M.R."/>
            <person name="Massola Junior N.S."/>
            <person name="Baroncelli R."/>
        </authorList>
    </citation>
    <scope>NUCLEOTIDE SEQUENCE</scope>
    <source>
        <strain evidence="12">LFN0074</strain>
    </source>
</reference>
<dbReference type="InterPro" id="IPR001849">
    <property type="entry name" value="PH_domain"/>
</dbReference>
<dbReference type="SMART" id="SM00239">
    <property type="entry name" value="C2"/>
    <property type="match status" value="1"/>
</dbReference>
<dbReference type="CDD" id="cd00275">
    <property type="entry name" value="C2_PLC_like"/>
    <property type="match status" value="1"/>
</dbReference>
<dbReference type="Gene3D" id="3.20.20.190">
    <property type="entry name" value="Phosphatidylinositol (PI) phosphodiesterase"/>
    <property type="match status" value="2"/>
</dbReference>
<dbReference type="InterPro" id="IPR001711">
    <property type="entry name" value="PLipase_C_Pinositol-sp_Y"/>
</dbReference>
<gene>
    <name evidence="12" type="ORF">CMUS01_04276</name>
</gene>
<dbReference type="EMBL" id="WIGM01000114">
    <property type="protein sequence ID" value="KAF6839338.1"/>
    <property type="molecule type" value="Genomic_DNA"/>
</dbReference>
<feature type="compositionally biased region" description="Polar residues" evidence="7">
    <location>
        <begin position="84"/>
        <end position="93"/>
    </location>
</feature>
<evidence type="ECO:0000259" key="9">
    <source>
        <dbReference type="PROSITE" id="PS50004"/>
    </source>
</evidence>
<evidence type="ECO:0000313" key="12">
    <source>
        <dbReference type="EMBL" id="KAF6839338.1"/>
    </source>
</evidence>
<dbReference type="AlphaFoldDB" id="A0A8H6KXZ7"/>
<dbReference type="InterPro" id="IPR001192">
    <property type="entry name" value="PI-PLC_fam"/>
</dbReference>
<dbReference type="CDD" id="cd16207">
    <property type="entry name" value="EFh_ScPlc1p_like"/>
    <property type="match status" value="1"/>
</dbReference>
<feature type="domain" description="PI-PLC Y-box" evidence="10">
    <location>
        <begin position="800"/>
        <end position="918"/>
    </location>
</feature>
<evidence type="ECO:0000256" key="7">
    <source>
        <dbReference type="SAM" id="MobiDB-lite"/>
    </source>
</evidence>
<feature type="compositionally biased region" description="Low complexity" evidence="7">
    <location>
        <begin position="46"/>
        <end position="77"/>
    </location>
</feature>
<feature type="region of interest" description="Disordered" evidence="7">
    <location>
        <begin position="160"/>
        <end position="203"/>
    </location>
</feature>
<dbReference type="PANTHER" id="PTHR10336:SF36">
    <property type="entry name" value="1-PHOSPHATIDYLINOSITOL 4,5-BISPHOSPHATE PHOSPHODIESTERASE BETA-4"/>
    <property type="match status" value="1"/>
</dbReference>
<dbReference type="GO" id="GO:0016042">
    <property type="term" value="P:lipid catabolic process"/>
    <property type="evidence" value="ECO:0007669"/>
    <property type="project" value="UniProtKB-KW"/>
</dbReference>
<dbReference type="InterPro" id="IPR035892">
    <property type="entry name" value="C2_domain_sf"/>
</dbReference>
<dbReference type="SUPFAM" id="SSF51695">
    <property type="entry name" value="PLC-like phosphodiesterases"/>
    <property type="match status" value="1"/>
</dbReference>
<feature type="compositionally biased region" description="Polar residues" evidence="7">
    <location>
        <begin position="772"/>
        <end position="781"/>
    </location>
</feature>
<organism evidence="12 13">
    <name type="scientific">Colletotrichum musicola</name>
    <dbReference type="NCBI Taxonomy" id="2175873"/>
    <lineage>
        <taxon>Eukaryota</taxon>
        <taxon>Fungi</taxon>
        <taxon>Dikarya</taxon>
        <taxon>Ascomycota</taxon>
        <taxon>Pezizomycotina</taxon>
        <taxon>Sordariomycetes</taxon>
        <taxon>Hypocreomycetidae</taxon>
        <taxon>Glomerellales</taxon>
        <taxon>Glomerellaceae</taxon>
        <taxon>Colletotrichum</taxon>
        <taxon>Colletotrichum orchidearum species complex</taxon>
    </lineage>
</organism>
<feature type="region of interest" description="Disordered" evidence="7">
    <location>
        <begin position="118"/>
        <end position="142"/>
    </location>
</feature>
<dbReference type="GO" id="GO:0004435">
    <property type="term" value="F:phosphatidylinositol-4,5-bisphosphate phospholipase C activity"/>
    <property type="evidence" value="ECO:0007669"/>
    <property type="project" value="UniProtKB-EC"/>
</dbReference>
<dbReference type="SMART" id="SM00148">
    <property type="entry name" value="PLCXc"/>
    <property type="match status" value="1"/>
</dbReference>
<evidence type="ECO:0000259" key="11">
    <source>
        <dbReference type="PROSITE" id="PS50222"/>
    </source>
</evidence>
<comment type="caution">
    <text evidence="12">The sequence shown here is derived from an EMBL/GenBank/DDBJ whole genome shotgun (WGS) entry which is preliminary data.</text>
</comment>
<feature type="compositionally biased region" description="Polar residues" evidence="7">
    <location>
        <begin position="125"/>
        <end position="138"/>
    </location>
</feature>
<evidence type="ECO:0000256" key="6">
    <source>
        <dbReference type="RuleBase" id="RU361133"/>
    </source>
</evidence>
<dbReference type="InterPro" id="IPR017946">
    <property type="entry name" value="PLC-like_Pdiesterase_TIM-brl"/>
</dbReference>
<dbReference type="GO" id="GO:0048015">
    <property type="term" value="P:phosphatidylinositol-mediated signaling"/>
    <property type="evidence" value="ECO:0007669"/>
    <property type="project" value="TreeGrafter"/>
</dbReference>
<comment type="catalytic activity">
    <reaction evidence="6">
        <text>a 1,2-diacyl-sn-glycero-3-phospho-(1D-myo-inositol-4,5-bisphosphate) + H2O = 1D-myo-inositol 1,4,5-trisphosphate + a 1,2-diacyl-sn-glycerol + H(+)</text>
        <dbReference type="Rhea" id="RHEA:33179"/>
        <dbReference type="ChEBI" id="CHEBI:15377"/>
        <dbReference type="ChEBI" id="CHEBI:15378"/>
        <dbReference type="ChEBI" id="CHEBI:17815"/>
        <dbReference type="ChEBI" id="CHEBI:58456"/>
        <dbReference type="ChEBI" id="CHEBI:203600"/>
        <dbReference type="EC" id="3.1.4.11"/>
    </reaction>
</comment>
<proteinExistence type="predicted"/>
<dbReference type="SMART" id="SM00149">
    <property type="entry name" value="PLCYc"/>
    <property type="match status" value="1"/>
</dbReference>
<dbReference type="Gene3D" id="2.60.40.150">
    <property type="entry name" value="C2 domain"/>
    <property type="match status" value="1"/>
</dbReference>
<feature type="domain" description="EF-hand" evidence="11">
    <location>
        <begin position="424"/>
        <end position="459"/>
    </location>
</feature>
<protein>
    <recommendedName>
        <fullName evidence="1 6">Phosphoinositide phospholipase C</fullName>
        <ecNumber evidence="1 6">3.1.4.11</ecNumber>
    </recommendedName>
</protein>
<dbReference type="InterPro" id="IPR037755">
    <property type="entry name" value="Plc1_PH"/>
</dbReference>
<sequence length="1140" mass="127394">MSSASTPTQPISALSPTCKPAMTPQTTQLRRTRPSHVQTNLPSNTQQQQQQQQHSTIPASAISSSSVASSSQQGSPIMSPETAVMTSNSSVQASPEHRGRELVDDQFSAGSFQLPESVLSRKTSDNSLGQTLVGSPSAMSEAVSKGNNIIRRLSNRATARFARRRTSSAAPNSRDASVGSGMLRRRSDSNTTAPPDLAAYSDSDDEFVDDIDDLRSLIGLDGALRESSSNSTTASLAGSTSPSNTTAGPVIPFQLLKGTWIRKISKKNWKKRFILVFDQEAAKISWDKNRPHKCLYIDDIKEIRTGSDIRQYRIDYNIPESEESRWFSIMYAVPDKSKTKMMHLVADDASTFYNWVTTLEAISKHRQDLMASLMAFNDRAIRDYWITEMNKQCNNGEKHPNPIDEGDIDFDGVQRVCRNLHIHASPSQLRAKFHAADVTNTGRLNFYEFQTFVGYMKRRDDIRQIYLQIAASPETGLSVKEFLAFLRDVQGENVDADLAAWEALYNKFSRKFRTKDADKLELVNADGPKMGDAAFAAFLTSTYNLPVFKEPKEYTLDRPLNEYFISSSHNTYLLGRQVAGLSSVEGYISALARGCRCVEVDCWDGADGQPTVNHGRTLTTSISFQETMTTINKYAFVKTRYPLWISLEVHCSPPQQAEMARIIKETFGARLVTEPLDPSSDRLPSPEQLKERVLIKVKRPQPKEEPKPVEAAGRRRGNSLTSPYPKPVQLDNSVIPSQSLPQSPVLSPSHSTRRLVSKSRVNTITEGEVQDALSSSTSDNDSGGERAPTRRSSNKTVKVLGDLGVYCAGLKFGGFDTPDAKAYNHIFSFMESSFVRNSRGKDERVAMDRHNMRYMMRVYPDRTRITSNNFNPVSYWRKGVQMAALNWQTFDLGMQLNQAMYESGSDRSGYVLKPTELREIKVMPEEWAGKRERKEVTFSIDVISAQQLMRPNGMPANKTVDPYVEVEVFHPSDKRDKMDVDPTLASVTDSPLKYRTQIIPENGFNPIFDGKFTFKVTTKFPELIFVRWSVKLSHNGENYNDRPPVATHTAKLSGLKRGYRTLPLFDHNGEQYLFSTLFCRVSVDSVQTVLLANPEDNADNNSNSGKSRGIGRVSNIFGTRSNNISPKSSMDKSSYDGSLG</sequence>